<evidence type="ECO:0000313" key="4">
    <source>
        <dbReference type="EMBL" id="SFL51385.1"/>
    </source>
</evidence>
<dbReference type="RefSeq" id="WP_090933669.1">
    <property type="nucleotide sequence ID" value="NZ_FOTS01000007.1"/>
</dbReference>
<feature type="chain" id="PRO_5011687695" evidence="2">
    <location>
        <begin position="22"/>
        <end position="205"/>
    </location>
</feature>
<sequence length="205" mass="21769">MKKIITVVFLLFISTSALCSASPVPNYSLGEISIDMNLGAPDLTNDSGKADGKYNVGYSVTAGVGFGFAGQYTYNNFKTKSPLNGSNEIKAQQLNVISNIFDTIANVSVFGGISQTEAVGGSQKDGLVVGIAANMPIAPKTKVYGVLSTGNHLGGYEIGISYHIAKDTDFNLGYHDTKYKDLTFEDDTKSDVISKGFIGGIHFKL</sequence>
<keyword evidence="1 2" id="KW-0732">Signal</keyword>
<proteinExistence type="predicted"/>
<feature type="signal peptide" evidence="2">
    <location>
        <begin position="1"/>
        <end position="21"/>
    </location>
</feature>
<gene>
    <name evidence="4" type="ORF">SAMN04490355_100794</name>
</gene>
<dbReference type="InterPro" id="IPR023614">
    <property type="entry name" value="Porin_dom_sf"/>
</dbReference>
<reference evidence="5" key="1">
    <citation type="submission" date="2016-10" db="EMBL/GenBank/DDBJ databases">
        <authorList>
            <person name="Varghese N."/>
            <person name="Submissions S."/>
        </authorList>
    </citation>
    <scope>NUCLEOTIDE SEQUENCE [LARGE SCALE GENOMIC DNA]</scope>
    <source>
        <strain evidence="5">DSM 13327</strain>
    </source>
</reference>
<dbReference type="AlphaFoldDB" id="A0A1I4IAT1"/>
<organism evidence="4 5">
    <name type="scientific">Pelosinus propionicus DSM 13327</name>
    <dbReference type="NCBI Taxonomy" id="1123291"/>
    <lineage>
        <taxon>Bacteria</taxon>
        <taxon>Bacillati</taxon>
        <taxon>Bacillota</taxon>
        <taxon>Negativicutes</taxon>
        <taxon>Selenomonadales</taxon>
        <taxon>Sporomusaceae</taxon>
        <taxon>Pelosinus</taxon>
    </lineage>
</organism>
<dbReference type="Proteomes" id="UP000199520">
    <property type="component" value="Unassembled WGS sequence"/>
</dbReference>
<evidence type="ECO:0000256" key="2">
    <source>
        <dbReference type="SAM" id="SignalP"/>
    </source>
</evidence>
<keyword evidence="5" id="KW-1185">Reference proteome</keyword>
<name>A0A1I4IAT1_9FIRM</name>
<dbReference type="Gene3D" id="2.40.160.10">
    <property type="entry name" value="Porin"/>
    <property type="match status" value="1"/>
</dbReference>
<accession>A0A1I4IAT1</accession>
<dbReference type="STRING" id="1123291.SAMN04490355_100794"/>
<protein>
    <submittedName>
        <fullName evidence="4">Outer membrane protein beta-barrel domain-containing protein</fullName>
    </submittedName>
</protein>
<feature type="domain" description="Outer membrane protein beta-barrel" evidence="3">
    <location>
        <begin position="16"/>
        <end position="192"/>
    </location>
</feature>
<dbReference type="OrthoDB" id="1678773at2"/>
<dbReference type="SUPFAM" id="SSF56935">
    <property type="entry name" value="Porins"/>
    <property type="match status" value="1"/>
</dbReference>
<evidence type="ECO:0000256" key="1">
    <source>
        <dbReference type="ARBA" id="ARBA00022729"/>
    </source>
</evidence>
<dbReference type="Pfam" id="PF13505">
    <property type="entry name" value="OMP_b-brl"/>
    <property type="match status" value="1"/>
</dbReference>
<evidence type="ECO:0000313" key="5">
    <source>
        <dbReference type="Proteomes" id="UP000199520"/>
    </source>
</evidence>
<dbReference type="InterPro" id="IPR027385">
    <property type="entry name" value="Beta-barrel_OMP"/>
</dbReference>
<dbReference type="EMBL" id="FOTS01000007">
    <property type="protein sequence ID" value="SFL51385.1"/>
    <property type="molecule type" value="Genomic_DNA"/>
</dbReference>
<evidence type="ECO:0000259" key="3">
    <source>
        <dbReference type="Pfam" id="PF13505"/>
    </source>
</evidence>